<keyword evidence="5" id="KW-0472">Membrane</keyword>
<evidence type="ECO:0000256" key="5">
    <source>
        <dbReference type="ARBA" id="ARBA00023136"/>
    </source>
</evidence>
<dbReference type="AlphaFoldDB" id="A0A518EU33"/>
<keyword evidence="3" id="KW-0328">Glycosyltransferase</keyword>
<evidence type="ECO:0000256" key="4">
    <source>
        <dbReference type="ARBA" id="ARBA00022679"/>
    </source>
</evidence>
<comment type="subcellular location">
    <subcellularLocation>
        <location evidence="1">Cell membrane</location>
    </subcellularLocation>
</comment>
<dbReference type="GO" id="GO:0016757">
    <property type="term" value="F:glycosyltransferase activity"/>
    <property type="evidence" value="ECO:0007669"/>
    <property type="project" value="UniProtKB-KW"/>
</dbReference>
<evidence type="ECO:0000313" key="8">
    <source>
        <dbReference type="EMBL" id="QDV07591.1"/>
    </source>
</evidence>
<evidence type="ECO:0000256" key="1">
    <source>
        <dbReference type="ARBA" id="ARBA00004236"/>
    </source>
</evidence>
<dbReference type="PANTHER" id="PTHR43646:SF2">
    <property type="entry name" value="GLYCOSYLTRANSFERASE 2-LIKE DOMAIN-CONTAINING PROTEIN"/>
    <property type="match status" value="1"/>
</dbReference>
<evidence type="ECO:0000313" key="9">
    <source>
        <dbReference type="Proteomes" id="UP000320390"/>
    </source>
</evidence>
<evidence type="ECO:0000256" key="3">
    <source>
        <dbReference type="ARBA" id="ARBA00022676"/>
    </source>
</evidence>
<dbReference type="PANTHER" id="PTHR43646">
    <property type="entry name" value="GLYCOSYLTRANSFERASE"/>
    <property type="match status" value="1"/>
</dbReference>
<feature type="region of interest" description="Disordered" evidence="6">
    <location>
        <begin position="255"/>
        <end position="278"/>
    </location>
</feature>
<evidence type="ECO:0000259" key="7">
    <source>
        <dbReference type="Pfam" id="PF00535"/>
    </source>
</evidence>
<evidence type="ECO:0000256" key="6">
    <source>
        <dbReference type="SAM" id="MobiDB-lite"/>
    </source>
</evidence>
<dbReference type="GO" id="GO:0005886">
    <property type="term" value="C:plasma membrane"/>
    <property type="evidence" value="ECO:0007669"/>
    <property type="project" value="UniProtKB-SubCell"/>
</dbReference>
<sequence>MTAEFLPGSIPGPIPGPTLGVAICALNERAALPRLLTRLTSIRDAADCADLVVVADGGSTDGTPEIAAAGGARVLKVGRGRGVQLRAAAEVLLEADLDVLLFLHADSVPRLGSVAAVRAAFASTEDSPVRATAMRQVIEAEGRMFRWIERAANARSRRGMVYGDSGLALRADLYRESGGFAEIPLFEDVDLSRRIRRVSGIHLVETATLVISARRWREEGLLRSSVRNWILRGMYECGVSPERLVRLYRPFSGRSGSPAAAKGRGDHVENDLQPPTAP</sequence>
<feature type="domain" description="Glycosyltransferase 2-like" evidence="7">
    <location>
        <begin position="21"/>
        <end position="117"/>
    </location>
</feature>
<dbReference type="OrthoDB" id="9806525at2"/>
<gene>
    <name evidence="8" type="ORF">Poly30_31170</name>
</gene>
<keyword evidence="2" id="KW-1003">Cell membrane</keyword>
<accession>A0A518EU33</accession>
<dbReference type="Proteomes" id="UP000320390">
    <property type="component" value="Chromosome"/>
</dbReference>
<proteinExistence type="predicted"/>
<keyword evidence="4 8" id="KW-0808">Transferase</keyword>
<reference evidence="8 9" key="1">
    <citation type="submission" date="2019-02" db="EMBL/GenBank/DDBJ databases">
        <title>Deep-cultivation of Planctomycetes and their phenomic and genomic characterization uncovers novel biology.</title>
        <authorList>
            <person name="Wiegand S."/>
            <person name="Jogler M."/>
            <person name="Boedeker C."/>
            <person name="Pinto D."/>
            <person name="Vollmers J."/>
            <person name="Rivas-Marin E."/>
            <person name="Kohn T."/>
            <person name="Peeters S.H."/>
            <person name="Heuer A."/>
            <person name="Rast P."/>
            <person name="Oberbeckmann S."/>
            <person name="Bunk B."/>
            <person name="Jeske O."/>
            <person name="Meyerdierks A."/>
            <person name="Storesund J.E."/>
            <person name="Kallscheuer N."/>
            <person name="Luecker S."/>
            <person name="Lage O.M."/>
            <person name="Pohl T."/>
            <person name="Merkel B.J."/>
            <person name="Hornburger P."/>
            <person name="Mueller R.-W."/>
            <person name="Bruemmer F."/>
            <person name="Labrenz M."/>
            <person name="Spormann A.M."/>
            <person name="Op den Camp H."/>
            <person name="Overmann J."/>
            <person name="Amann R."/>
            <person name="Jetten M.S.M."/>
            <person name="Mascher T."/>
            <person name="Medema M.H."/>
            <person name="Devos D.P."/>
            <person name="Kaster A.-K."/>
            <person name="Ovreas L."/>
            <person name="Rohde M."/>
            <person name="Galperin M.Y."/>
            <person name="Jogler C."/>
        </authorList>
    </citation>
    <scope>NUCLEOTIDE SEQUENCE [LARGE SCALE GENOMIC DNA]</scope>
    <source>
        <strain evidence="8 9">Poly30</strain>
    </source>
</reference>
<dbReference type="EMBL" id="CP036434">
    <property type="protein sequence ID" value="QDV07591.1"/>
    <property type="molecule type" value="Genomic_DNA"/>
</dbReference>
<dbReference type="InterPro" id="IPR029044">
    <property type="entry name" value="Nucleotide-diphossugar_trans"/>
</dbReference>
<name>A0A518EU33_9BACT</name>
<evidence type="ECO:0000256" key="2">
    <source>
        <dbReference type="ARBA" id="ARBA00022475"/>
    </source>
</evidence>
<dbReference type="Gene3D" id="3.90.550.10">
    <property type="entry name" value="Spore Coat Polysaccharide Biosynthesis Protein SpsA, Chain A"/>
    <property type="match status" value="1"/>
</dbReference>
<keyword evidence="9" id="KW-1185">Reference proteome</keyword>
<organism evidence="8 9">
    <name type="scientific">Saltatorellus ferox</name>
    <dbReference type="NCBI Taxonomy" id="2528018"/>
    <lineage>
        <taxon>Bacteria</taxon>
        <taxon>Pseudomonadati</taxon>
        <taxon>Planctomycetota</taxon>
        <taxon>Planctomycetia</taxon>
        <taxon>Planctomycetia incertae sedis</taxon>
        <taxon>Saltatorellus</taxon>
    </lineage>
</organism>
<dbReference type="RefSeq" id="WP_145198749.1">
    <property type="nucleotide sequence ID" value="NZ_CP036434.1"/>
</dbReference>
<dbReference type="InterPro" id="IPR001173">
    <property type="entry name" value="Glyco_trans_2-like"/>
</dbReference>
<dbReference type="Pfam" id="PF00535">
    <property type="entry name" value="Glycos_transf_2"/>
    <property type="match status" value="1"/>
</dbReference>
<protein>
    <submittedName>
        <fullName evidence="8">Glycosyl transferase family 2</fullName>
    </submittedName>
</protein>
<dbReference type="SUPFAM" id="SSF53448">
    <property type="entry name" value="Nucleotide-diphospho-sugar transferases"/>
    <property type="match status" value="1"/>
</dbReference>